<name>A0AA88QUL6_9ASTE</name>
<gene>
    <name evidence="1" type="ORF">RJ640_022084</name>
</gene>
<sequence length="114" mass="12039">MDFEKNLSHRVDSAEFVELMMGSGLLNGTPMAVAGGLCPNGMALSCQQLCCCNIAGARDGTNLNEGCWSVGYLPRRRCKSIPLAGGLLPTLRQIAVRSFDDDRAASGLAAGDNF</sequence>
<evidence type="ECO:0000313" key="1">
    <source>
        <dbReference type="EMBL" id="KAK2975192.1"/>
    </source>
</evidence>
<reference evidence="1" key="1">
    <citation type="submission" date="2022-12" db="EMBL/GenBank/DDBJ databases">
        <title>Draft genome assemblies for two species of Escallonia (Escalloniales).</title>
        <authorList>
            <person name="Chanderbali A."/>
            <person name="Dervinis C."/>
            <person name="Anghel I."/>
            <person name="Soltis D."/>
            <person name="Soltis P."/>
            <person name="Zapata F."/>
        </authorList>
    </citation>
    <scope>NUCLEOTIDE SEQUENCE</scope>
    <source>
        <strain evidence="1">UCBG92.1500</strain>
        <tissue evidence="1">Leaf</tissue>
    </source>
</reference>
<dbReference type="Proteomes" id="UP001187471">
    <property type="component" value="Unassembled WGS sequence"/>
</dbReference>
<accession>A0AA88QUL6</accession>
<organism evidence="1 2">
    <name type="scientific">Escallonia rubra</name>
    <dbReference type="NCBI Taxonomy" id="112253"/>
    <lineage>
        <taxon>Eukaryota</taxon>
        <taxon>Viridiplantae</taxon>
        <taxon>Streptophyta</taxon>
        <taxon>Embryophyta</taxon>
        <taxon>Tracheophyta</taxon>
        <taxon>Spermatophyta</taxon>
        <taxon>Magnoliopsida</taxon>
        <taxon>eudicotyledons</taxon>
        <taxon>Gunneridae</taxon>
        <taxon>Pentapetalae</taxon>
        <taxon>asterids</taxon>
        <taxon>campanulids</taxon>
        <taxon>Escalloniales</taxon>
        <taxon>Escalloniaceae</taxon>
        <taxon>Escallonia</taxon>
    </lineage>
</organism>
<comment type="caution">
    <text evidence="1">The sequence shown here is derived from an EMBL/GenBank/DDBJ whole genome shotgun (WGS) entry which is preliminary data.</text>
</comment>
<dbReference type="EMBL" id="JAVXUO010002225">
    <property type="protein sequence ID" value="KAK2975192.1"/>
    <property type="molecule type" value="Genomic_DNA"/>
</dbReference>
<proteinExistence type="predicted"/>
<keyword evidence="2" id="KW-1185">Reference proteome</keyword>
<evidence type="ECO:0000313" key="2">
    <source>
        <dbReference type="Proteomes" id="UP001187471"/>
    </source>
</evidence>
<dbReference type="AlphaFoldDB" id="A0AA88QUL6"/>
<protein>
    <submittedName>
        <fullName evidence="1">Uncharacterized protein</fullName>
    </submittedName>
</protein>